<dbReference type="EC" id="2.7.13.3" evidence="4"/>
<comment type="caution">
    <text evidence="4">The sequence shown here is derived from an EMBL/GenBank/DDBJ whole genome shotgun (WGS) entry which is preliminary data.</text>
</comment>
<dbReference type="EMBL" id="BAAFGK010000004">
    <property type="protein sequence ID" value="GAB0057840.1"/>
    <property type="molecule type" value="Genomic_DNA"/>
</dbReference>
<name>A0ABQ0CAC4_9PROT</name>
<evidence type="ECO:0000259" key="3">
    <source>
        <dbReference type="PROSITE" id="PS50110"/>
    </source>
</evidence>
<accession>A0ABQ0CAC4</accession>
<feature type="modified residue" description="4-aspartylphosphate" evidence="2">
    <location>
        <position position="60"/>
    </location>
</feature>
<evidence type="ECO:0000313" key="4">
    <source>
        <dbReference type="EMBL" id="GAB0057840.1"/>
    </source>
</evidence>
<dbReference type="PANTHER" id="PTHR44591:SF25">
    <property type="entry name" value="CHEMOTAXIS TWO-COMPONENT RESPONSE REGULATOR"/>
    <property type="match status" value="1"/>
</dbReference>
<dbReference type="CDD" id="cd00156">
    <property type="entry name" value="REC"/>
    <property type="match status" value="1"/>
</dbReference>
<evidence type="ECO:0000256" key="1">
    <source>
        <dbReference type="ARBA" id="ARBA00022553"/>
    </source>
</evidence>
<dbReference type="Gene3D" id="3.40.50.2300">
    <property type="match status" value="1"/>
</dbReference>
<protein>
    <submittedName>
        <fullName evidence="4">Sensor histidine kinase RcsC</fullName>
        <ecNumber evidence="4">2.7.13.3</ecNumber>
    </submittedName>
</protein>
<dbReference type="PANTHER" id="PTHR44591">
    <property type="entry name" value="STRESS RESPONSE REGULATOR PROTEIN 1"/>
    <property type="match status" value="1"/>
</dbReference>
<reference evidence="4 5" key="1">
    <citation type="submission" date="2024-09" db="EMBL/GenBank/DDBJ databases">
        <title>Draft genome sequence of Candidatus Magnetaquicoccaceae bacterium FCR-1.</title>
        <authorList>
            <person name="Shimoshige H."/>
            <person name="Shimamura S."/>
            <person name="Taoka A."/>
            <person name="Kobayashi H."/>
            <person name="Maekawa T."/>
        </authorList>
    </citation>
    <scope>NUCLEOTIDE SEQUENCE [LARGE SCALE GENOMIC DNA]</scope>
    <source>
        <strain evidence="4 5">FCR-1</strain>
    </source>
</reference>
<dbReference type="GO" id="GO:0004673">
    <property type="term" value="F:protein histidine kinase activity"/>
    <property type="evidence" value="ECO:0007669"/>
    <property type="project" value="UniProtKB-EC"/>
</dbReference>
<dbReference type="SUPFAM" id="SSF52172">
    <property type="entry name" value="CheY-like"/>
    <property type="match status" value="1"/>
</dbReference>
<evidence type="ECO:0000256" key="2">
    <source>
        <dbReference type="PROSITE-ProRule" id="PRU00169"/>
    </source>
</evidence>
<sequence>MEDKKEREGRILIVDDKVEEELSTLVRSLTRLGYVVHTSVNAAGAFAKLKETPIDVVVTDYNMPFADGLELFHKIRATFPEMPVIMMSGVGSTEVAVEFMKARGTDYISKPVNLNEIDQKIRRAVGMALNVELGHLRKTLELVKGHLNLASASGRSIFAAADRIRGNESEVREILSASRNLGQNLIAAIKAIESHEEGKRHDG</sequence>
<dbReference type="Pfam" id="PF00072">
    <property type="entry name" value="Response_reg"/>
    <property type="match status" value="1"/>
</dbReference>
<dbReference type="RefSeq" id="WP_420905528.1">
    <property type="nucleotide sequence ID" value="NZ_BAAFGK010000004.1"/>
</dbReference>
<dbReference type="Proteomes" id="UP001628193">
    <property type="component" value="Unassembled WGS sequence"/>
</dbReference>
<keyword evidence="4" id="KW-0418">Kinase</keyword>
<dbReference type="PROSITE" id="PS50110">
    <property type="entry name" value="RESPONSE_REGULATORY"/>
    <property type="match status" value="1"/>
</dbReference>
<dbReference type="InterPro" id="IPR050595">
    <property type="entry name" value="Bact_response_regulator"/>
</dbReference>
<dbReference type="SMART" id="SM00448">
    <property type="entry name" value="REC"/>
    <property type="match status" value="1"/>
</dbReference>
<organism evidence="4 5">
    <name type="scientific">Candidatus Magnetaquiglobus chichijimensis</name>
    <dbReference type="NCBI Taxonomy" id="3141448"/>
    <lineage>
        <taxon>Bacteria</taxon>
        <taxon>Pseudomonadati</taxon>
        <taxon>Pseudomonadota</taxon>
        <taxon>Magnetococcia</taxon>
        <taxon>Magnetococcales</taxon>
        <taxon>Candidatus Magnetaquicoccaceae</taxon>
        <taxon>Candidatus Magnetaquiglobus</taxon>
    </lineage>
</organism>
<keyword evidence="4" id="KW-0808">Transferase</keyword>
<gene>
    <name evidence="4" type="primary">rcsC_63</name>
    <name evidence="4" type="ORF">SIID45300_02174</name>
</gene>
<proteinExistence type="predicted"/>
<feature type="domain" description="Response regulatory" evidence="3">
    <location>
        <begin position="11"/>
        <end position="125"/>
    </location>
</feature>
<dbReference type="InterPro" id="IPR011006">
    <property type="entry name" value="CheY-like_superfamily"/>
</dbReference>
<keyword evidence="1 2" id="KW-0597">Phosphoprotein</keyword>
<dbReference type="InterPro" id="IPR001789">
    <property type="entry name" value="Sig_transdc_resp-reg_receiver"/>
</dbReference>
<keyword evidence="5" id="KW-1185">Reference proteome</keyword>
<evidence type="ECO:0000313" key="5">
    <source>
        <dbReference type="Proteomes" id="UP001628193"/>
    </source>
</evidence>